<keyword evidence="5 7" id="KW-1133">Transmembrane helix</keyword>
<organism evidence="8 9">
    <name type="scientific">Caenorhabditis tropicalis</name>
    <dbReference type="NCBI Taxonomy" id="1561998"/>
    <lineage>
        <taxon>Eukaryota</taxon>
        <taxon>Metazoa</taxon>
        <taxon>Ecdysozoa</taxon>
        <taxon>Nematoda</taxon>
        <taxon>Chromadorea</taxon>
        <taxon>Rhabditida</taxon>
        <taxon>Rhabditina</taxon>
        <taxon>Rhabditomorpha</taxon>
        <taxon>Rhabditoidea</taxon>
        <taxon>Rhabditidae</taxon>
        <taxon>Peloderinae</taxon>
        <taxon>Caenorhabditis</taxon>
    </lineage>
</organism>
<dbReference type="Proteomes" id="UP000095282">
    <property type="component" value="Unplaced"/>
</dbReference>
<feature type="transmembrane region" description="Helical" evidence="7">
    <location>
        <begin position="134"/>
        <end position="155"/>
    </location>
</feature>
<comment type="similarity">
    <text evidence="2">Belongs to the SLC29A/ENT transporter (TC 2.A.57) family.</text>
</comment>
<evidence type="ECO:0000256" key="4">
    <source>
        <dbReference type="ARBA" id="ARBA00022692"/>
    </source>
</evidence>
<sequence>MSEGESSYSDTHLVTPRDTWGRKMSSPTDKWYLVYIIFTMHGMGMLMSWNMFITIAPQYYHDYWFNNTNYQDSFMSIIGVTSQIPNVGVMILNTIVVMVGFMMLRVVIPLIVNCFLIAVIVVLAIFVTPSPDNVTWFYIVTLIIIMAMNLANGIYQNSVYGIVADFPDNYINSLIIGNNLCGVFTSVLSILTILISPNDIELNALLYFSISLAFMVICLFSLYFLVRLPSSKYLWIGVVLRTVFIPYYLFCNYRPDTRQWPVLFKNEWWFTIGCTIMATTCGYMSSLALIYTPLGVPARYQKLSGMLASIFLMLGILIGVASTPIAAWCVDNIGNKGT</sequence>
<dbReference type="STRING" id="1561998.A0A1I7TDC5"/>
<evidence type="ECO:0000313" key="9">
    <source>
        <dbReference type="WBParaSite" id="Csp11.Scaffold585.g4810.t1"/>
    </source>
</evidence>
<evidence type="ECO:0000256" key="2">
    <source>
        <dbReference type="ARBA" id="ARBA00007965"/>
    </source>
</evidence>
<feature type="transmembrane region" description="Helical" evidence="7">
    <location>
        <begin position="32"/>
        <end position="53"/>
    </location>
</feature>
<comment type="subcellular location">
    <subcellularLocation>
        <location evidence="1">Membrane</location>
        <topology evidence="1">Multi-pass membrane protein</topology>
    </subcellularLocation>
</comment>
<feature type="transmembrane region" description="Helical" evidence="7">
    <location>
        <begin position="270"/>
        <end position="291"/>
    </location>
</feature>
<protein>
    <submittedName>
        <fullName evidence="9">Equilibrative nucleoside transporter 1</fullName>
    </submittedName>
</protein>
<evidence type="ECO:0000256" key="1">
    <source>
        <dbReference type="ARBA" id="ARBA00004141"/>
    </source>
</evidence>
<evidence type="ECO:0000313" key="8">
    <source>
        <dbReference type="Proteomes" id="UP000095282"/>
    </source>
</evidence>
<feature type="transmembrane region" description="Helical" evidence="7">
    <location>
        <begin position="73"/>
        <end position="99"/>
    </location>
</feature>
<dbReference type="PANTHER" id="PTHR10332">
    <property type="entry name" value="EQUILIBRATIVE NUCLEOSIDE TRANSPORTER"/>
    <property type="match status" value="1"/>
</dbReference>
<feature type="transmembrane region" description="Helical" evidence="7">
    <location>
        <begin position="303"/>
        <end position="328"/>
    </location>
</feature>
<dbReference type="AlphaFoldDB" id="A0A1I7TDC5"/>
<keyword evidence="3" id="KW-0813">Transport</keyword>
<feature type="transmembrane region" description="Helical" evidence="7">
    <location>
        <begin position="233"/>
        <end position="250"/>
    </location>
</feature>
<evidence type="ECO:0000256" key="5">
    <source>
        <dbReference type="ARBA" id="ARBA00022989"/>
    </source>
</evidence>
<dbReference type="WBParaSite" id="Csp11.Scaffold585.g4810.t1">
    <property type="protein sequence ID" value="Csp11.Scaffold585.g4810.t1"/>
    <property type="gene ID" value="Csp11.Scaffold585.g4810"/>
</dbReference>
<feature type="transmembrane region" description="Helical" evidence="7">
    <location>
        <begin position="204"/>
        <end position="226"/>
    </location>
</feature>
<evidence type="ECO:0000256" key="7">
    <source>
        <dbReference type="SAM" id="Phobius"/>
    </source>
</evidence>
<dbReference type="eggNOG" id="KOG1479">
    <property type="taxonomic scope" value="Eukaryota"/>
</dbReference>
<accession>A0A1I7TDC5</accession>
<proteinExistence type="inferred from homology"/>
<feature type="transmembrane region" description="Helical" evidence="7">
    <location>
        <begin position="176"/>
        <end position="198"/>
    </location>
</feature>
<dbReference type="Pfam" id="PF01733">
    <property type="entry name" value="Nucleoside_tran"/>
    <property type="match status" value="1"/>
</dbReference>
<reference evidence="9" key="1">
    <citation type="submission" date="2016-11" db="UniProtKB">
        <authorList>
            <consortium name="WormBaseParasite"/>
        </authorList>
    </citation>
    <scope>IDENTIFICATION</scope>
</reference>
<feature type="transmembrane region" description="Helical" evidence="7">
    <location>
        <begin position="106"/>
        <end position="128"/>
    </location>
</feature>
<evidence type="ECO:0000256" key="6">
    <source>
        <dbReference type="ARBA" id="ARBA00023136"/>
    </source>
</evidence>
<dbReference type="PANTHER" id="PTHR10332:SF28">
    <property type="entry name" value="EQUILIBRATIVE NUCLEOSIDE TRANSPORTER (ENT) FAMILY"/>
    <property type="match status" value="1"/>
</dbReference>
<dbReference type="GO" id="GO:0005337">
    <property type="term" value="F:nucleoside transmembrane transporter activity"/>
    <property type="evidence" value="ECO:0007669"/>
    <property type="project" value="InterPro"/>
</dbReference>
<dbReference type="GO" id="GO:0005886">
    <property type="term" value="C:plasma membrane"/>
    <property type="evidence" value="ECO:0007669"/>
    <property type="project" value="TreeGrafter"/>
</dbReference>
<keyword evidence="4 7" id="KW-0812">Transmembrane</keyword>
<name>A0A1I7TDC5_9PELO</name>
<evidence type="ECO:0000256" key="3">
    <source>
        <dbReference type="ARBA" id="ARBA00022448"/>
    </source>
</evidence>
<keyword evidence="6 7" id="KW-0472">Membrane</keyword>
<dbReference type="InterPro" id="IPR002259">
    <property type="entry name" value="Eqnu_transpt"/>
</dbReference>
<keyword evidence="8" id="KW-1185">Reference proteome</keyword>